<dbReference type="Gene3D" id="3.10.400.10">
    <property type="entry name" value="Sulfate adenylyltransferase"/>
    <property type="match status" value="1"/>
</dbReference>
<evidence type="ECO:0000256" key="5">
    <source>
        <dbReference type="ARBA" id="ARBA00022840"/>
    </source>
</evidence>
<evidence type="ECO:0000256" key="3">
    <source>
        <dbReference type="ARBA" id="ARBA00022695"/>
    </source>
</evidence>
<evidence type="ECO:0000256" key="6">
    <source>
        <dbReference type="ARBA" id="ARBA00037980"/>
    </source>
</evidence>
<feature type="domain" description="ATP-sulfurylase PUA-like" evidence="10">
    <location>
        <begin position="5"/>
        <end position="155"/>
    </location>
</feature>
<dbReference type="Pfam" id="PF01747">
    <property type="entry name" value="ATP-sulfurylase"/>
    <property type="match status" value="1"/>
</dbReference>
<evidence type="ECO:0000256" key="4">
    <source>
        <dbReference type="ARBA" id="ARBA00022741"/>
    </source>
</evidence>
<comment type="pathway">
    <text evidence="1 8">Sulfur metabolism; hydrogen sulfide biosynthesis; sulfite from sulfate: step 1/3.</text>
</comment>
<dbReference type="GO" id="GO:0004781">
    <property type="term" value="F:sulfate adenylyltransferase (ATP) activity"/>
    <property type="evidence" value="ECO:0007669"/>
    <property type="project" value="UniProtKB-EC"/>
</dbReference>
<protein>
    <recommendedName>
        <fullName evidence="8">Sulfate adenylyltransferase</fullName>
        <ecNumber evidence="8">2.7.7.4</ecNumber>
    </recommendedName>
    <alternativeName>
        <fullName evidence="8">ATP-sulfurylase</fullName>
    </alternativeName>
    <alternativeName>
        <fullName evidence="8">Sulfate adenylate transferase</fullName>
        <shortName evidence="8">SAT</shortName>
    </alternativeName>
</protein>
<evidence type="ECO:0000256" key="8">
    <source>
        <dbReference type="HAMAP-Rule" id="MF_00066"/>
    </source>
</evidence>
<dbReference type="Proteomes" id="UP001185012">
    <property type="component" value="Unassembled WGS sequence"/>
</dbReference>
<dbReference type="InterPro" id="IPR015947">
    <property type="entry name" value="PUA-like_sf"/>
</dbReference>
<dbReference type="Pfam" id="PF14306">
    <property type="entry name" value="PUA_2"/>
    <property type="match status" value="1"/>
</dbReference>
<name>A0ABU1IPD8_9BACL</name>
<dbReference type="InterPro" id="IPR014729">
    <property type="entry name" value="Rossmann-like_a/b/a_fold"/>
</dbReference>
<keyword evidence="3 8" id="KW-0548">Nucleotidyltransferase</keyword>
<keyword evidence="5 8" id="KW-0067">ATP-binding</keyword>
<dbReference type="RefSeq" id="WP_309866777.1">
    <property type="nucleotide sequence ID" value="NZ_JAVDQG010000005.1"/>
</dbReference>
<gene>
    <name evidence="8" type="primary">sat</name>
    <name evidence="11" type="ORF">JOE21_002642</name>
</gene>
<evidence type="ECO:0000256" key="1">
    <source>
        <dbReference type="ARBA" id="ARBA00005048"/>
    </source>
</evidence>
<dbReference type="HAMAP" id="MF_00066">
    <property type="entry name" value="Sulf_adenylyltr"/>
    <property type="match status" value="1"/>
</dbReference>
<keyword evidence="12" id="KW-1185">Reference proteome</keyword>
<evidence type="ECO:0000259" key="10">
    <source>
        <dbReference type="Pfam" id="PF14306"/>
    </source>
</evidence>
<dbReference type="EC" id="2.7.7.4" evidence="8"/>
<evidence type="ECO:0000259" key="9">
    <source>
        <dbReference type="Pfam" id="PF01747"/>
    </source>
</evidence>
<evidence type="ECO:0000256" key="7">
    <source>
        <dbReference type="ARBA" id="ARBA00049370"/>
    </source>
</evidence>
<keyword evidence="4 8" id="KW-0547">Nucleotide-binding</keyword>
<dbReference type="PANTHER" id="PTHR43509">
    <property type="match status" value="1"/>
</dbReference>
<dbReference type="PANTHER" id="PTHR43509:SF1">
    <property type="entry name" value="SULFATE ADENYLYLTRANSFERASE"/>
    <property type="match status" value="1"/>
</dbReference>
<dbReference type="NCBIfam" id="TIGR00339">
    <property type="entry name" value="sopT"/>
    <property type="match status" value="1"/>
</dbReference>
<comment type="similarity">
    <text evidence="6 8">Belongs to the sulfate adenylyltransferase family.</text>
</comment>
<evidence type="ECO:0000313" key="12">
    <source>
        <dbReference type="Proteomes" id="UP001185012"/>
    </source>
</evidence>
<accession>A0ABU1IPD8</accession>
<dbReference type="Gene3D" id="3.40.50.620">
    <property type="entry name" value="HUPs"/>
    <property type="match status" value="1"/>
</dbReference>
<evidence type="ECO:0000256" key="2">
    <source>
        <dbReference type="ARBA" id="ARBA00022679"/>
    </source>
</evidence>
<dbReference type="SUPFAM" id="SSF88697">
    <property type="entry name" value="PUA domain-like"/>
    <property type="match status" value="1"/>
</dbReference>
<dbReference type="InterPro" id="IPR002650">
    <property type="entry name" value="Sulphate_adenylyltransferase"/>
</dbReference>
<proteinExistence type="inferred from homology"/>
<dbReference type="InterPro" id="IPR020792">
    <property type="entry name" value="SO4_adenylyltransferase_pro"/>
</dbReference>
<evidence type="ECO:0000313" key="11">
    <source>
        <dbReference type="EMBL" id="MDR6226635.1"/>
    </source>
</evidence>
<organism evidence="11 12">
    <name type="scientific">Desmospora profundinema</name>
    <dbReference type="NCBI Taxonomy" id="1571184"/>
    <lineage>
        <taxon>Bacteria</taxon>
        <taxon>Bacillati</taxon>
        <taxon>Bacillota</taxon>
        <taxon>Bacilli</taxon>
        <taxon>Bacillales</taxon>
        <taxon>Thermoactinomycetaceae</taxon>
        <taxon>Desmospora</taxon>
    </lineage>
</organism>
<dbReference type="SUPFAM" id="SSF52374">
    <property type="entry name" value="Nucleotidylyl transferase"/>
    <property type="match status" value="1"/>
</dbReference>
<reference evidence="11 12" key="1">
    <citation type="submission" date="2023-07" db="EMBL/GenBank/DDBJ databases">
        <title>Genomic Encyclopedia of Type Strains, Phase IV (KMG-IV): sequencing the most valuable type-strain genomes for metagenomic binning, comparative biology and taxonomic classification.</title>
        <authorList>
            <person name="Goeker M."/>
        </authorList>
    </citation>
    <scope>NUCLEOTIDE SEQUENCE [LARGE SCALE GENOMIC DNA]</scope>
    <source>
        <strain evidence="11 12">DSM 45903</strain>
    </source>
</reference>
<sequence>MSVSVPHGGELVNRFNPDYPVRESWKEVELDAIALSDLELIGIGGYSPLTGFMGERDYRSVVDEMRLASGLPWSLPIALPVSRETAEGLSVGEEVKLVKDGEVYGVLQVEETYIPDKAVEAEQVYRTTDRAHPGVDRLWKRGEVYVGGPVQLVKRTRPRFAEYHLDPSQTRETFRRRGWKTIVGFQTRNPVHRAHEYIQKTALEIVDGLFLNPLVGETKSDDIPADVRMESYQVLLDGYYPADRVFLSVFPAAMRYAGPREAIFHALVRKNFGCTHFIVGRDHAGVGDYYGTYDAQHIFSEFKPGELGITPLFFEHSFYCERCGNMATAKTCPCPKEHHVFLSGTKVREMLRNGQRPPATFTRPEVADVLIRGLSKKEPVTTG</sequence>
<comment type="caution">
    <text evidence="11">The sequence shown here is derived from an EMBL/GenBank/DDBJ whole genome shotgun (WGS) entry which is preliminary data.</text>
</comment>
<keyword evidence="2 8" id="KW-0808">Transferase</keyword>
<dbReference type="CDD" id="cd00517">
    <property type="entry name" value="ATPS"/>
    <property type="match status" value="1"/>
</dbReference>
<feature type="domain" description="Sulphate adenylyltransferase catalytic" evidence="9">
    <location>
        <begin position="162"/>
        <end position="372"/>
    </location>
</feature>
<dbReference type="InterPro" id="IPR025980">
    <property type="entry name" value="ATP-Sase_PUA-like_dom"/>
</dbReference>
<dbReference type="InterPro" id="IPR024951">
    <property type="entry name" value="Sulfurylase_cat_dom"/>
</dbReference>
<dbReference type="EMBL" id="JAVDQG010000005">
    <property type="protein sequence ID" value="MDR6226635.1"/>
    <property type="molecule type" value="Genomic_DNA"/>
</dbReference>
<dbReference type="NCBIfam" id="NF003166">
    <property type="entry name" value="PRK04149.1"/>
    <property type="match status" value="1"/>
</dbReference>
<comment type="catalytic activity">
    <reaction evidence="7 8">
        <text>sulfate + ATP + H(+) = adenosine 5'-phosphosulfate + diphosphate</text>
        <dbReference type="Rhea" id="RHEA:18133"/>
        <dbReference type="ChEBI" id="CHEBI:15378"/>
        <dbReference type="ChEBI" id="CHEBI:16189"/>
        <dbReference type="ChEBI" id="CHEBI:30616"/>
        <dbReference type="ChEBI" id="CHEBI:33019"/>
        <dbReference type="ChEBI" id="CHEBI:58243"/>
        <dbReference type="EC" id="2.7.7.4"/>
    </reaction>
</comment>